<dbReference type="Gene3D" id="3.40.50.150">
    <property type="entry name" value="Vaccinia Virus protein VP39"/>
    <property type="match status" value="1"/>
</dbReference>
<proteinExistence type="predicted"/>
<sequence length="230" mass="26532">MIKKISGEYSFLTKLTKNFQPGSVVLDVGANVGDYSNLLKKLNSEIIIYAFEPHPKTFKILQENAMKNKYNALNLGCGKSQSKLELYDYENQDGSSHASLYRGAINELRQCNSVSHLVDVIDLDSFLSEQNIQKVNLLKIDVEGNEYSVLEGLKEALKKGMIEIIHFEFNEMNIFSRTFFKDFYDLLEDYKIFRMLPSHLLPLDTYSPIFCEIFAYQNIVAVHKNYRLNL</sequence>
<keyword evidence="3" id="KW-1185">Reference proteome</keyword>
<dbReference type="EMBL" id="JACJSW010000180">
    <property type="protein sequence ID" value="MBD2623343.1"/>
    <property type="molecule type" value="Genomic_DNA"/>
</dbReference>
<dbReference type="RefSeq" id="WP_190722660.1">
    <property type="nucleotide sequence ID" value="NZ_JACJSW010000180.1"/>
</dbReference>
<dbReference type="SUPFAM" id="SSF53335">
    <property type="entry name" value="S-adenosyl-L-methionine-dependent methyltransferases"/>
    <property type="match status" value="1"/>
</dbReference>
<feature type="domain" description="Methyltransferase FkbM" evidence="1">
    <location>
        <begin position="27"/>
        <end position="190"/>
    </location>
</feature>
<protein>
    <submittedName>
        <fullName evidence="2">FkbM family methyltransferase</fullName>
    </submittedName>
</protein>
<gene>
    <name evidence="2" type="ORF">H6G48_17365</name>
</gene>
<comment type="caution">
    <text evidence="2">The sequence shown here is derived from an EMBL/GenBank/DDBJ whole genome shotgun (WGS) entry which is preliminary data.</text>
</comment>
<dbReference type="InterPro" id="IPR006342">
    <property type="entry name" value="FkbM_mtfrase"/>
</dbReference>
<accession>A0ABR8HV04</accession>
<dbReference type="InterPro" id="IPR029063">
    <property type="entry name" value="SAM-dependent_MTases_sf"/>
</dbReference>
<evidence type="ECO:0000313" key="2">
    <source>
        <dbReference type="EMBL" id="MBD2623343.1"/>
    </source>
</evidence>
<dbReference type="Proteomes" id="UP000636187">
    <property type="component" value="Unassembled WGS sequence"/>
</dbReference>
<evidence type="ECO:0000313" key="3">
    <source>
        <dbReference type="Proteomes" id="UP000636187"/>
    </source>
</evidence>
<dbReference type="GO" id="GO:0032259">
    <property type="term" value="P:methylation"/>
    <property type="evidence" value="ECO:0007669"/>
    <property type="project" value="UniProtKB-KW"/>
</dbReference>
<keyword evidence="2" id="KW-0808">Transferase</keyword>
<dbReference type="GO" id="GO:0008168">
    <property type="term" value="F:methyltransferase activity"/>
    <property type="evidence" value="ECO:0007669"/>
    <property type="project" value="UniProtKB-KW"/>
</dbReference>
<organism evidence="2 3">
    <name type="scientific">Microcystis flos-aquae FACHB-1344</name>
    <dbReference type="NCBI Taxonomy" id="2692899"/>
    <lineage>
        <taxon>Bacteria</taxon>
        <taxon>Bacillati</taxon>
        <taxon>Cyanobacteriota</taxon>
        <taxon>Cyanophyceae</taxon>
        <taxon>Oscillatoriophycideae</taxon>
        <taxon>Chroococcales</taxon>
        <taxon>Microcystaceae</taxon>
        <taxon>Microcystis</taxon>
    </lineage>
</organism>
<reference evidence="2 3" key="1">
    <citation type="journal article" date="2020" name="ISME J.">
        <title>Comparative genomics reveals insights into cyanobacterial evolution and habitat adaptation.</title>
        <authorList>
            <person name="Chen M.Y."/>
            <person name="Teng W.K."/>
            <person name="Zhao L."/>
            <person name="Hu C.X."/>
            <person name="Zhou Y.K."/>
            <person name="Han B.P."/>
            <person name="Song L.R."/>
            <person name="Shu W.S."/>
        </authorList>
    </citation>
    <scope>NUCLEOTIDE SEQUENCE [LARGE SCALE GENOMIC DNA]</scope>
    <source>
        <strain evidence="2 3">FACHB-1344</strain>
    </source>
</reference>
<dbReference type="NCBIfam" id="TIGR01444">
    <property type="entry name" value="fkbM_fam"/>
    <property type="match status" value="1"/>
</dbReference>
<evidence type="ECO:0000259" key="1">
    <source>
        <dbReference type="Pfam" id="PF05050"/>
    </source>
</evidence>
<dbReference type="PANTHER" id="PTHR36973">
    <property type="entry name" value="SLL1456 PROTEIN-RELATED"/>
    <property type="match status" value="1"/>
</dbReference>
<dbReference type="InterPro" id="IPR053188">
    <property type="entry name" value="FkbM_Methyltransferase"/>
</dbReference>
<dbReference type="PANTHER" id="PTHR36973:SF4">
    <property type="entry name" value="NODULATION PROTEIN"/>
    <property type="match status" value="1"/>
</dbReference>
<name>A0ABR8HV04_9CHRO</name>
<keyword evidence="2" id="KW-0489">Methyltransferase</keyword>
<dbReference type="Pfam" id="PF05050">
    <property type="entry name" value="Methyltransf_21"/>
    <property type="match status" value="1"/>
</dbReference>